<evidence type="ECO:0000313" key="1">
    <source>
        <dbReference type="EMBL" id="GFO17194.1"/>
    </source>
</evidence>
<gene>
    <name evidence="1" type="ORF">PoB_004369900</name>
</gene>
<dbReference type="EMBL" id="BLXT01004727">
    <property type="protein sequence ID" value="GFO17194.1"/>
    <property type="molecule type" value="Genomic_DNA"/>
</dbReference>
<organism evidence="1 2">
    <name type="scientific">Plakobranchus ocellatus</name>
    <dbReference type="NCBI Taxonomy" id="259542"/>
    <lineage>
        <taxon>Eukaryota</taxon>
        <taxon>Metazoa</taxon>
        <taxon>Spiralia</taxon>
        <taxon>Lophotrochozoa</taxon>
        <taxon>Mollusca</taxon>
        <taxon>Gastropoda</taxon>
        <taxon>Heterobranchia</taxon>
        <taxon>Euthyneura</taxon>
        <taxon>Panpulmonata</taxon>
        <taxon>Sacoglossa</taxon>
        <taxon>Placobranchoidea</taxon>
        <taxon>Plakobranchidae</taxon>
        <taxon>Plakobranchus</taxon>
    </lineage>
</organism>
<name>A0AAV4BAM7_9GAST</name>
<keyword evidence="2" id="KW-1185">Reference proteome</keyword>
<sequence length="115" mass="13124">MDDKKLTHCEDLIIYLERDMLSTAWGNTERGNDTFFWTRKSSGVTRQNDSHARQTLESTGGRQKHSRVCVAWCSVLHRPAQARSVLVYYTSFHGLGQPSETRPCYVRSCPSPLCT</sequence>
<dbReference type="Proteomes" id="UP000735302">
    <property type="component" value="Unassembled WGS sequence"/>
</dbReference>
<protein>
    <submittedName>
        <fullName evidence="1">Uncharacterized protein</fullName>
    </submittedName>
</protein>
<accession>A0AAV4BAM7</accession>
<evidence type="ECO:0000313" key="2">
    <source>
        <dbReference type="Proteomes" id="UP000735302"/>
    </source>
</evidence>
<proteinExistence type="predicted"/>
<comment type="caution">
    <text evidence="1">The sequence shown here is derived from an EMBL/GenBank/DDBJ whole genome shotgun (WGS) entry which is preliminary data.</text>
</comment>
<reference evidence="1 2" key="1">
    <citation type="journal article" date="2021" name="Elife">
        <title>Chloroplast acquisition without the gene transfer in kleptoplastic sea slugs, Plakobranchus ocellatus.</title>
        <authorList>
            <person name="Maeda T."/>
            <person name="Takahashi S."/>
            <person name="Yoshida T."/>
            <person name="Shimamura S."/>
            <person name="Takaki Y."/>
            <person name="Nagai Y."/>
            <person name="Toyoda A."/>
            <person name="Suzuki Y."/>
            <person name="Arimoto A."/>
            <person name="Ishii H."/>
            <person name="Satoh N."/>
            <person name="Nishiyama T."/>
            <person name="Hasebe M."/>
            <person name="Maruyama T."/>
            <person name="Minagawa J."/>
            <person name="Obokata J."/>
            <person name="Shigenobu S."/>
        </authorList>
    </citation>
    <scope>NUCLEOTIDE SEQUENCE [LARGE SCALE GENOMIC DNA]</scope>
</reference>
<dbReference type="AlphaFoldDB" id="A0AAV4BAM7"/>